<organism evidence="1 2">
    <name type="scientific">Stenotrophomonas tumulicola</name>
    <dbReference type="NCBI Taxonomy" id="1685415"/>
    <lineage>
        <taxon>Bacteria</taxon>
        <taxon>Pseudomonadati</taxon>
        <taxon>Pseudomonadota</taxon>
        <taxon>Gammaproteobacteria</taxon>
        <taxon>Lysobacterales</taxon>
        <taxon>Lysobacteraceae</taxon>
        <taxon>Stenotrophomonas</taxon>
    </lineage>
</organism>
<evidence type="ECO:0000313" key="1">
    <source>
        <dbReference type="EMBL" id="MBA8682412.1"/>
    </source>
</evidence>
<dbReference type="Pfam" id="PF05593">
    <property type="entry name" value="RHS_repeat"/>
    <property type="match status" value="1"/>
</dbReference>
<name>A0A7W3FMQ8_9GAMM</name>
<proteinExistence type="predicted"/>
<comment type="caution">
    <text evidence="1">The sequence shown here is derived from an EMBL/GenBank/DDBJ whole genome shotgun (WGS) entry which is preliminary data.</text>
</comment>
<keyword evidence="2" id="KW-1185">Reference proteome</keyword>
<evidence type="ECO:0000313" key="2">
    <source>
        <dbReference type="Proteomes" id="UP000547058"/>
    </source>
</evidence>
<dbReference type="Proteomes" id="UP000547058">
    <property type="component" value="Unassembled WGS sequence"/>
</dbReference>
<dbReference type="Gene3D" id="2.180.10.10">
    <property type="entry name" value="RHS repeat-associated core"/>
    <property type="match status" value="1"/>
</dbReference>
<sequence length="885" mass="95861">MALVTLLAGSGIGVASGQAMQPYQEYDKRLRTAEQVGALTSDLFGDAVNMFDQSVAFEQTDIDIPGTNALPVKLTRKLVVRPVPFAGMAPQIFGGAGDWNIDVPYISGVFDGAYGWNVGSAGLRTARCSDIFYPHTLPPHRVDDIWSGYSVNLPGQGARSLIALPPAQFKPDNRQASKWTTSALDAITCTPMVAGYEGEGFVLQTTDGITYTFNIGTTRTAGTMGQDSASGRSRPRVEVFLLASRIEDRFGNAVSISYNGKGHPTAITGSDGRNISLQYANDRLVSASAHGRSWAYAYTGSTLQRVTQPDQAAWEINHLADTRVSYMIWNEDPGKGCGNVAPISPKTYSLQMKHPSGAVGTFRFDHQRHYRVGVPSVLCQGEAVSGSAENESSIVHHLAVPIHFDVLGLTRKTIEGPGLPNALVWTYEGVNGQSSLWSGNVPPCVACNGTKVVTVVQPDGSTLHESYGTVYSRDEGKLLGRNVVAADGTVLEDEDLFYVTTAQAASMPFPDRYGSRWGGNDESSVLVRPLARKVITRDGTTMTWNVAAFDAKGRPLRIERSSSLGDSRTDATVYFDDTTRWLLGQTASTTNADTGLVESQTTFNALAMPLQQRQFGKLVQTLSYHPDGSVASFADGRGNTTTLNNWKRGTPQSIGYPDGNAISATVDDNGWITAVTNEIGYTTSHGYDAMGRMSSTTYASGDAVGWNATTQKFERVNAVEHGIAAGHWRLTTSSGNRRKYVYFDAMWRPVITREHDTANATGTDRYQRFSYDHAGRTTFQSHPGSSATLTTGQWSEYDALGRLTSTSGDSELGLLTTVTEYLPGMDVRVTSPRGDRSITHHQVFDTPSYQSPVSIEQPATGEPGIRTRVVRDVLGKPTRIVRESF</sequence>
<reference evidence="1 2" key="1">
    <citation type="submission" date="2020-08" db="EMBL/GenBank/DDBJ databases">
        <title>Stenotrophomonas tumulicola JCM 30961.</title>
        <authorList>
            <person name="Deng Y."/>
        </authorList>
    </citation>
    <scope>NUCLEOTIDE SEQUENCE [LARGE SCALE GENOMIC DNA]</scope>
    <source>
        <strain evidence="1 2">JCM 30961</strain>
    </source>
</reference>
<dbReference type="InterPro" id="IPR031325">
    <property type="entry name" value="RHS_repeat"/>
</dbReference>
<gene>
    <name evidence="1" type="ORF">H4O11_11410</name>
</gene>
<protein>
    <submittedName>
        <fullName evidence="1">RHS repeat protein</fullName>
    </submittedName>
</protein>
<dbReference type="AlphaFoldDB" id="A0A7W3FMQ8"/>
<accession>A0A7W3FMQ8</accession>
<dbReference type="RefSeq" id="WP_182339553.1">
    <property type="nucleotide sequence ID" value="NZ_JACGXS010000005.1"/>
</dbReference>
<dbReference type="EMBL" id="JACGXS010000005">
    <property type="protein sequence ID" value="MBA8682412.1"/>
    <property type="molecule type" value="Genomic_DNA"/>
</dbReference>